<dbReference type="AlphaFoldDB" id="A0A839F9G2"/>
<dbReference type="Pfam" id="PF14295">
    <property type="entry name" value="PAN_4"/>
    <property type="match status" value="1"/>
</dbReference>
<accession>A0A839F9G2</accession>
<evidence type="ECO:0000259" key="1">
    <source>
        <dbReference type="Pfam" id="PF14295"/>
    </source>
</evidence>
<dbReference type="Proteomes" id="UP000550401">
    <property type="component" value="Unassembled WGS sequence"/>
</dbReference>
<dbReference type="InterPro" id="IPR003609">
    <property type="entry name" value="Pan_app"/>
</dbReference>
<comment type="caution">
    <text evidence="2">The sequence shown here is derived from an EMBL/GenBank/DDBJ whole genome shotgun (WGS) entry which is preliminary data.</text>
</comment>
<dbReference type="RefSeq" id="WP_182531833.1">
    <property type="nucleotide sequence ID" value="NZ_JACGXL010000005.1"/>
</dbReference>
<sequence length="126" mass="13596">MSGSTGRVAGFVWLLVLGIVAWQAYLGITIQEVGIPGVFGVKFGNRPPPPPPPPTMSAIERDIDRFGSDYKDFVSGTIDACLQECARDAHCKAVSFNRASEQCWMKGAVALRRDHPGFDSAVKIGD</sequence>
<evidence type="ECO:0000313" key="2">
    <source>
        <dbReference type="EMBL" id="MBA8888784.1"/>
    </source>
</evidence>
<gene>
    <name evidence="2" type="ORF">FHW12_003020</name>
</gene>
<reference evidence="2 3" key="1">
    <citation type="submission" date="2020-07" db="EMBL/GenBank/DDBJ databases">
        <title>Genomic Encyclopedia of Type Strains, Phase IV (KMG-V): Genome sequencing to study the core and pangenomes of soil and plant-associated prokaryotes.</title>
        <authorList>
            <person name="Whitman W."/>
        </authorList>
    </citation>
    <scope>NUCLEOTIDE SEQUENCE [LARGE SCALE GENOMIC DNA]</scope>
    <source>
        <strain evidence="2 3">RH2WT43</strain>
    </source>
</reference>
<keyword evidence="3" id="KW-1185">Reference proteome</keyword>
<feature type="domain" description="Apple" evidence="1">
    <location>
        <begin position="63"/>
        <end position="106"/>
    </location>
</feature>
<dbReference type="SUPFAM" id="SSF57414">
    <property type="entry name" value="Hairpin loop containing domain-like"/>
    <property type="match status" value="1"/>
</dbReference>
<organism evidence="2 3">
    <name type="scientific">Dokdonella fugitiva</name>
    <dbReference type="NCBI Taxonomy" id="328517"/>
    <lineage>
        <taxon>Bacteria</taxon>
        <taxon>Pseudomonadati</taxon>
        <taxon>Pseudomonadota</taxon>
        <taxon>Gammaproteobacteria</taxon>
        <taxon>Lysobacterales</taxon>
        <taxon>Rhodanobacteraceae</taxon>
        <taxon>Dokdonella</taxon>
    </lineage>
</organism>
<dbReference type="Gene3D" id="3.50.4.10">
    <property type="entry name" value="Hepatocyte Growth Factor"/>
    <property type="match status" value="1"/>
</dbReference>
<name>A0A839F9G2_9GAMM</name>
<protein>
    <recommendedName>
        <fullName evidence="1">Apple domain-containing protein</fullName>
    </recommendedName>
</protein>
<evidence type="ECO:0000313" key="3">
    <source>
        <dbReference type="Proteomes" id="UP000550401"/>
    </source>
</evidence>
<dbReference type="EMBL" id="JACGXL010000005">
    <property type="protein sequence ID" value="MBA8888784.1"/>
    <property type="molecule type" value="Genomic_DNA"/>
</dbReference>
<proteinExistence type="predicted"/>